<feature type="transmembrane region" description="Helical" evidence="3">
    <location>
        <begin position="138"/>
        <end position="155"/>
    </location>
</feature>
<comment type="subcellular location">
    <subcellularLocation>
        <location evidence="1">Membrane</location>
    </subcellularLocation>
</comment>
<dbReference type="InterPro" id="IPR002656">
    <property type="entry name" value="Acyl_transf_3_dom"/>
</dbReference>
<sequence>MNIKGEKMKRNAYFDNAKFILIYLVVFGHMLQPFVQDSQSLNTLYTWIYTFHMPVFIFLAGFFAKGAGSLAYITKLAKKLLVPYIIFQVIYTGYYLAIGKQNWLADSIFYPHWSLWFLVSLFCWHILLIFYKKLPPSLSVVIAVQVGLIVGYFGQVGHTFSLSRTFVFFPFFLLGYWITVEQVKVLKHVRVKIASLVFMAIMAVGIYYAPTLTSGWLLASKSYGQLGLPEYGGIARFFVYVTSALMGMSILAWIPQRELIITSYGSRTLYVYLLHGFFIQFFRQYDLLSVDGIIDLLGIGLLSCLLVFLLASKPIRIVGSH</sequence>
<evidence type="ECO:0000313" key="6">
    <source>
        <dbReference type="Proteomes" id="UP001275315"/>
    </source>
</evidence>
<keyword evidence="3" id="KW-0812">Transmembrane</keyword>
<dbReference type="Proteomes" id="UP001275315">
    <property type="component" value="Unassembled WGS sequence"/>
</dbReference>
<feature type="transmembrane region" description="Helical" evidence="3">
    <location>
        <begin position="261"/>
        <end position="281"/>
    </location>
</feature>
<keyword evidence="5" id="KW-0808">Transferase</keyword>
<feature type="transmembrane region" description="Helical" evidence="3">
    <location>
        <begin position="80"/>
        <end position="98"/>
    </location>
</feature>
<evidence type="ECO:0000256" key="3">
    <source>
        <dbReference type="SAM" id="Phobius"/>
    </source>
</evidence>
<evidence type="ECO:0000313" key="5">
    <source>
        <dbReference type="EMBL" id="MDY0409537.1"/>
    </source>
</evidence>
<dbReference type="PANTHER" id="PTHR37312:SF1">
    <property type="entry name" value="MEMBRANE-BOUND ACYLTRANSFERASE YKRP-RELATED"/>
    <property type="match status" value="1"/>
</dbReference>
<dbReference type="InterPro" id="IPR052734">
    <property type="entry name" value="Nod_factor_acetyltransferase"/>
</dbReference>
<reference evidence="5 6" key="1">
    <citation type="submission" date="2023-10" db="EMBL/GenBank/DDBJ databases">
        <title>Virgibacillus soli CC-YMP-6 genome.</title>
        <authorList>
            <person name="Miliotis G."/>
            <person name="Sengupta P."/>
            <person name="Hameed A."/>
            <person name="Chuvochina M."/>
            <person name="Mcdonagh F."/>
            <person name="Simpson A.C."/>
            <person name="Singh N.K."/>
            <person name="Rekha P.D."/>
            <person name="Raman K."/>
            <person name="Hugenholtz P."/>
            <person name="Venkateswaran K."/>
        </authorList>
    </citation>
    <scope>NUCLEOTIDE SEQUENCE [LARGE SCALE GENOMIC DNA]</scope>
    <source>
        <strain evidence="5 6">CC-YMP-6</strain>
    </source>
</reference>
<keyword evidence="5" id="KW-0012">Acyltransferase</keyword>
<feature type="transmembrane region" description="Helical" evidence="3">
    <location>
        <begin position="12"/>
        <end position="31"/>
    </location>
</feature>
<name>A0ABU5CT21_9BACI</name>
<keyword evidence="6" id="KW-1185">Reference proteome</keyword>
<dbReference type="PANTHER" id="PTHR37312">
    <property type="entry name" value="MEMBRANE-BOUND ACYLTRANSFERASE YKRP-RELATED"/>
    <property type="match status" value="1"/>
</dbReference>
<feature type="transmembrane region" description="Helical" evidence="3">
    <location>
        <begin position="51"/>
        <end position="73"/>
    </location>
</feature>
<feature type="transmembrane region" description="Helical" evidence="3">
    <location>
        <begin position="161"/>
        <end position="179"/>
    </location>
</feature>
<feature type="transmembrane region" description="Helical" evidence="3">
    <location>
        <begin position="110"/>
        <end position="131"/>
    </location>
</feature>
<feature type="transmembrane region" description="Helical" evidence="3">
    <location>
        <begin position="191"/>
        <end position="209"/>
    </location>
</feature>
<evidence type="ECO:0000259" key="4">
    <source>
        <dbReference type="Pfam" id="PF01757"/>
    </source>
</evidence>
<comment type="similarity">
    <text evidence="2">Belongs to the acyltransferase 3 family.</text>
</comment>
<feature type="transmembrane region" description="Helical" evidence="3">
    <location>
        <begin position="234"/>
        <end position="254"/>
    </location>
</feature>
<dbReference type="EMBL" id="JAWDIQ010000002">
    <property type="protein sequence ID" value="MDY0409537.1"/>
    <property type="molecule type" value="Genomic_DNA"/>
</dbReference>
<dbReference type="RefSeq" id="WP_320380335.1">
    <property type="nucleotide sequence ID" value="NZ_JAWDIQ010000002.1"/>
</dbReference>
<proteinExistence type="inferred from homology"/>
<keyword evidence="3" id="KW-0472">Membrane</keyword>
<accession>A0ABU5CT21</accession>
<organism evidence="5 6">
    <name type="scientific">Paracerasibacillus soli</name>
    <dbReference type="NCBI Taxonomy" id="480284"/>
    <lineage>
        <taxon>Bacteria</taxon>
        <taxon>Bacillati</taxon>
        <taxon>Bacillota</taxon>
        <taxon>Bacilli</taxon>
        <taxon>Bacillales</taxon>
        <taxon>Bacillaceae</taxon>
        <taxon>Paracerasibacillus</taxon>
    </lineage>
</organism>
<dbReference type="GO" id="GO:0016746">
    <property type="term" value="F:acyltransferase activity"/>
    <property type="evidence" value="ECO:0007669"/>
    <property type="project" value="UniProtKB-KW"/>
</dbReference>
<evidence type="ECO:0000256" key="1">
    <source>
        <dbReference type="ARBA" id="ARBA00004370"/>
    </source>
</evidence>
<keyword evidence="3" id="KW-1133">Transmembrane helix</keyword>
<gene>
    <name evidence="5" type="ORF">RWD45_14300</name>
</gene>
<comment type="caution">
    <text evidence="5">The sequence shown here is derived from an EMBL/GenBank/DDBJ whole genome shotgun (WGS) entry which is preliminary data.</text>
</comment>
<dbReference type="Pfam" id="PF01757">
    <property type="entry name" value="Acyl_transf_3"/>
    <property type="match status" value="1"/>
</dbReference>
<protein>
    <submittedName>
        <fullName evidence="5">Acyltransferase family protein</fullName>
    </submittedName>
</protein>
<evidence type="ECO:0000256" key="2">
    <source>
        <dbReference type="ARBA" id="ARBA00007400"/>
    </source>
</evidence>
<feature type="transmembrane region" description="Helical" evidence="3">
    <location>
        <begin position="293"/>
        <end position="311"/>
    </location>
</feature>
<feature type="domain" description="Acyltransferase 3" evidence="4">
    <location>
        <begin position="11"/>
        <end position="311"/>
    </location>
</feature>